<reference evidence="2 3" key="1">
    <citation type="submission" date="2009-01" db="EMBL/GenBank/DDBJ databases">
        <title>Complete sequence of Geobacter sp. FRC-32.</title>
        <authorList>
            <consortium name="US DOE Joint Genome Institute"/>
            <person name="Lucas S."/>
            <person name="Copeland A."/>
            <person name="Lapidus A."/>
            <person name="Glavina del Rio T."/>
            <person name="Dalin E."/>
            <person name="Tice H."/>
            <person name="Bruce D."/>
            <person name="Goodwin L."/>
            <person name="Pitluck S."/>
            <person name="Saunders E."/>
            <person name="Brettin T."/>
            <person name="Detter J.C."/>
            <person name="Han C."/>
            <person name="Larimer F."/>
            <person name="Land M."/>
            <person name="Hauser L."/>
            <person name="Kyrpides N."/>
            <person name="Ovchinnikova G."/>
            <person name="Kostka J."/>
            <person name="Richardson P."/>
        </authorList>
    </citation>
    <scope>NUCLEOTIDE SEQUENCE [LARGE SCALE GENOMIC DNA]</scope>
    <source>
        <strain evidence="3">DSM 22248 / JCM 15807 / FRC-32</strain>
    </source>
</reference>
<sequence length="109" mass="11489">MHAFFLRIVSSILLLVAIISFSGIAATAAVFAGSTAGNACCDHEKGTDPAETVPCSVPDCPCPSCMAAALPHHAPSHLSQPLFPFSHLTPAQRMHLPGFGRSIDYPPEY</sequence>
<accession>A0A068F105</accession>
<evidence type="ECO:0000313" key="3">
    <source>
        <dbReference type="Proteomes" id="UP000007721"/>
    </source>
</evidence>
<dbReference type="RefSeq" id="WP_154650445.1">
    <property type="nucleotide sequence ID" value="NC_011979.1"/>
</dbReference>
<name>A0A068F105_GEODF</name>
<proteinExistence type="predicted"/>
<dbReference type="AlphaFoldDB" id="A0A068F105"/>
<organism evidence="2 3">
    <name type="scientific">Geotalea daltonii (strain DSM 22248 / JCM 15807 / FRC-32)</name>
    <name type="common">Geobacter daltonii</name>
    <dbReference type="NCBI Taxonomy" id="316067"/>
    <lineage>
        <taxon>Bacteria</taxon>
        <taxon>Pseudomonadati</taxon>
        <taxon>Thermodesulfobacteriota</taxon>
        <taxon>Desulfuromonadia</taxon>
        <taxon>Geobacterales</taxon>
        <taxon>Geobacteraceae</taxon>
        <taxon>Geotalea</taxon>
    </lineage>
</organism>
<protein>
    <submittedName>
        <fullName evidence="2">Uncharacterized protein</fullName>
    </submittedName>
</protein>
<keyword evidence="3" id="KW-1185">Reference proteome</keyword>
<dbReference type="EMBL" id="CP001390">
    <property type="protein sequence ID" value="AID57971.1"/>
    <property type="molecule type" value="Genomic_DNA"/>
</dbReference>
<feature type="chain" id="PRO_5001650365" evidence="1">
    <location>
        <begin position="26"/>
        <end position="109"/>
    </location>
</feature>
<evidence type="ECO:0000256" key="1">
    <source>
        <dbReference type="SAM" id="SignalP"/>
    </source>
</evidence>
<gene>
    <name evidence="2" type="ordered locus">Geob_3847</name>
</gene>
<keyword evidence="1" id="KW-0732">Signal</keyword>
<dbReference type="Proteomes" id="UP000007721">
    <property type="component" value="Chromosome"/>
</dbReference>
<evidence type="ECO:0000313" key="2">
    <source>
        <dbReference type="EMBL" id="AID57971.1"/>
    </source>
</evidence>
<dbReference type="KEGG" id="geo:Geob_3847"/>
<dbReference type="STRING" id="316067.Geob_3847"/>
<feature type="signal peptide" evidence="1">
    <location>
        <begin position="1"/>
        <end position="25"/>
    </location>
</feature>
<dbReference type="HOGENOM" id="CLU_2180074_0_0_7"/>